<evidence type="ECO:0000256" key="2">
    <source>
        <dbReference type="ARBA" id="ARBA00022670"/>
    </source>
</evidence>
<comment type="caution">
    <text evidence="7">The sequence shown here is derived from an EMBL/GenBank/DDBJ whole genome shotgun (WGS) entry which is preliminary data.</text>
</comment>
<feature type="domain" description="Peptidase S49" evidence="6">
    <location>
        <begin position="101"/>
        <end position="250"/>
    </location>
</feature>
<dbReference type="PANTHER" id="PTHR42987">
    <property type="entry name" value="PEPTIDASE S49"/>
    <property type="match status" value="1"/>
</dbReference>
<evidence type="ECO:0000313" key="8">
    <source>
        <dbReference type="Proteomes" id="UP000240535"/>
    </source>
</evidence>
<keyword evidence="4" id="KW-0720">Serine protease</keyword>
<evidence type="ECO:0000256" key="5">
    <source>
        <dbReference type="SAM" id="Phobius"/>
    </source>
</evidence>
<sequence>MKILNSFLKFIRDLVKFTIQVFIVIIIVLSFYLAFKGDNIQKEANLVQINLTGAIMDDSKILKEIYDIKNNVNIKGVLLYIDSPGGGLAPSFEISMAIKELNQAKPVIAYAGGSMTSGSYLSGIWAKKIYANKGSFIGSIGVIMQGSNIEELAKKIGISTQTAKAGEYKEAGTMFREWTLKERESIQNLVNQSYNLFITEVANARKLDINSKKQWANARVFLASEAKNLGLIDDISTYFKAKEQVVKTAGVIEPIWKEKSRYEDFLDSLSAKTASLILQNLLPNIR</sequence>
<evidence type="ECO:0000256" key="4">
    <source>
        <dbReference type="ARBA" id="ARBA00022825"/>
    </source>
</evidence>
<dbReference type="GO" id="GO:0006508">
    <property type="term" value="P:proteolysis"/>
    <property type="evidence" value="ECO:0007669"/>
    <property type="project" value="UniProtKB-KW"/>
</dbReference>
<dbReference type="Gene3D" id="3.90.226.10">
    <property type="entry name" value="2-enoyl-CoA Hydratase, Chain A, domain 1"/>
    <property type="match status" value="1"/>
</dbReference>
<dbReference type="PANTHER" id="PTHR42987:SF7">
    <property type="entry name" value="SIGNAL PEPTIDE PEPTIDASE SPPA-RELATED"/>
    <property type="match status" value="1"/>
</dbReference>
<dbReference type="InterPro" id="IPR004635">
    <property type="entry name" value="Pept_S49_SppA"/>
</dbReference>
<dbReference type="SUPFAM" id="SSF52096">
    <property type="entry name" value="ClpP/crotonase"/>
    <property type="match status" value="1"/>
</dbReference>
<dbReference type="InterPro" id="IPR029045">
    <property type="entry name" value="ClpP/crotonase-like_dom_sf"/>
</dbReference>
<keyword evidence="3" id="KW-0378">Hydrolase</keyword>
<gene>
    <name evidence="7" type="primary">sppA</name>
    <name evidence="7" type="ORF">CQ405_07170</name>
</gene>
<keyword evidence="2" id="KW-0645">Protease</keyword>
<dbReference type="Pfam" id="PF01343">
    <property type="entry name" value="Peptidase_S49"/>
    <property type="match status" value="1"/>
</dbReference>
<keyword evidence="5" id="KW-0812">Transmembrane</keyword>
<reference evidence="8" key="1">
    <citation type="submission" date="2017-10" db="EMBL/GenBank/DDBJ databases">
        <title>Campylobacter species from seals.</title>
        <authorList>
            <person name="Gilbert M.J."/>
            <person name="Zomer A.L."/>
            <person name="Timmerman A.J."/>
            <person name="Duim B."/>
            <person name="Wagenaar J.A."/>
        </authorList>
    </citation>
    <scope>NUCLEOTIDE SEQUENCE [LARGE SCALE GENOMIC DNA]</scope>
    <source>
        <strain evidence="8">17S00004-5</strain>
    </source>
</reference>
<keyword evidence="8" id="KW-1185">Reference proteome</keyword>
<dbReference type="OrthoDB" id="9764363at2"/>
<accession>A0A2P8QZ96</accession>
<comment type="similarity">
    <text evidence="1">Belongs to the peptidase S49 family.</text>
</comment>
<evidence type="ECO:0000259" key="6">
    <source>
        <dbReference type="Pfam" id="PF01343"/>
    </source>
</evidence>
<dbReference type="NCBIfam" id="TIGR00706">
    <property type="entry name" value="SppA_dom"/>
    <property type="match status" value="1"/>
</dbReference>
<dbReference type="Proteomes" id="UP000240535">
    <property type="component" value="Unassembled WGS sequence"/>
</dbReference>
<organism evidence="7 8">
    <name type="scientific">Campylobacter blaseri</name>
    <dbReference type="NCBI Taxonomy" id="2042961"/>
    <lineage>
        <taxon>Bacteria</taxon>
        <taxon>Pseudomonadati</taxon>
        <taxon>Campylobacterota</taxon>
        <taxon>Epsilonproteobacteria</taxon>
        <taxon>Campylobacterales</taxon>
        <taxon>Campylobacteraceae</taxon>
        <taxon>Campylobacter</taxon>
    </lineage>
</organism>
<dbReference type="AlphaFoldDB" id="A0A2P8QZ96"/>
<keyword evidence="5" id="KW-0472">Membrane</keyword>
<protein>
    <submittedName>
        <fullName evidence="7">Signal peptide peptidase SppA</fullName>
    </submittedName>
</protein>
<feature type="transmembrane region" description="Helical" evidence="5">
    <location>
        <begin position="17"/>
        <end position="35"/>
    </location>
</feature>
<evidence type="ECO:0000313" key="7">
    <source>
        <dbReference type="EMBL" id="PSM51568.1"/>
    </source>
</evidence>
<proteinExistence type="inferred from homology"/>
<name>A0A2P8QZ96_9BACT</name>
<evidence type="ECO:0000256" key="1">
    <source>
        <dbReference type="ARBA" id="ARBA00008683"/>
    </source>
</evidence>
<keyword evidence="5" id="KW-1133">Transmembrane helix</keyword>
<dbReference type="InterPro" id="IPR047272">
    <property type="entry name" value="S49_SppA_C"/>
</dbReference>
<dbReference type="RefSeq" id="WP_106872158.1">
    <property type="nucleotide sequence ID" value="NZ_CP053841.1"/>
</dbReference>
<dbReference type="EMBL" id="PDHH01000006">
    <property type="protein sequence ID" value="PSM51568.1"/>
    <property type="molecule type" value="Genomic_DNA"/>
</dbReference>
<dbReference type="CDD" id="cd07023">
    <property type="entry name" value="S49_Sppa_N_C"/>
    <property type="match status" value="1"/>
</dbReference>
<dbReference type="InterPro" id="IPR002142">
    <property type="entry name" value="Peptidase_S49"/>
</dbReference>
<dbReference type="GO" id="GO:0008236">
    <property type="term" value="F:serine-type peptidase activity"/>
    <property type="evidence" value="ECO:0007669"/>
    <property type="project" value="UniProtKB-KW"/>
</dbReference>
<evidence type="ECO:0000256" key="3">
    <source>
        <dbReference type="ARBA" id="ARBA00022801"/>
    </source>
</evidence>